<comment type="function">
    <text evidence="4">Could be responsible for synthesis of pseudouridine from uracil-13 in transfer RNAs.</text>
</comment>
<dbReference type="Gene3D" id="3.30.70.3160">
    <property type="match status" value="1"/>
</dbReference>
<dbReference type="SUPFAM" id="SSF55120">
    <property type="entry name" value="Pseudouridine synthase"/>
    <property type="match status" value="1"/>
</dbReference>
<accession>A0A7D6BB08</accession>
<dbReference type="GO" id="GO:0160150">
    <property type="term" value="F:tRNA pseudouridine(13) synthase activity"/>
    <property type="evidence" value="ECO:0007669"/>
    <property type="project" value="UniProtKB-EC"/>
</dbReference>
<dbReference type="PROSITE" id="PS50984">
    <property type="entry name" value="TRUD"/>
    <property type="match status" value="1"/>
</dbReference>
<dbReference type="PANTHER" id="PTHR13326:SF21">
    <property type="entry name" value="PSEUDOURIDYLATE SYNTHASE PUS7L"/>
    <property type="match status" value="1"/>
</dbReference>
<gene>
    <name evidence="4" type="primary">truD</name>
    <name evidence="6" type="ORF">Sv326_1242</name>
</gene>
<evidence type="ECO:0000256" key="2">
    <source>
        <dbReference type="ARBA" id="ARBA00022694"/>
    </source>
</evidence>
<dbReference type="NCBIfam" id="TIGR00094">
    <property type="entry name" value="tRNA_TruD_broad"/>
    <property type="match status" value="1"/>
</dbReference>
<evidence type="ECO:0000313" key="6">
    <source>
        <dbReference type="EMBL" id="QLJ53417.1"/>
    </source>
</evidence>
<dbReference type="GO" id="GO:0031119">
    <property type="term" value="P:tRNA pseudouridine synthesis"/>
    <property type="evidence" value="ECO:0007669"/>
    <property type="project" value="UniProtKB-UniRule"/>
</dbReference>
<dbReference type="Proteomes" id="UP000510821">
    <property type="component" value="Chromosome"/>
</dbReference>
<name>A0A7D6BB08_FERL1</name>
<dbReference type="InterPro" id="IPR042214">
    <property type="entry name" value="TruD_catalytic"/>
</dbReference>
<dbReference type="InterPro" id="IPR011760">
    <property type="entry name" value="PsdUridine_synth_TruD_insert"/>
</dbReference>
<keyword evidence="2 4" id="KW-0819">tRNA processing</keyword>
<dbReference type="InterPro" id="IPR020103">
    <property type="entry name" value="PsdUridine_synth_cat_dom_sf"/>
</dbReference>
<reference evidence="7" key="1">
    <citation type="submission" date="2020-07" db="EMBL/GenBank/DDBJ databases">
        <title>Metabolic diversity and evolutionary history of the archaeal phylum ###Micrarchaeota### uncovered from a freshwater lake metagenome.</title>
        <authorList>
            <person name="Kadnikov V.V."/>
            <person name="Savvichev A.S."/>
            <person name="Mardanov A.V."/>
            <person name="Beletsky A.V."/>
            <person name="Chupakov A.V."/>
            <person name="Kokryatskaya N.M."/>
            <person name="Pimenov N.V."/>
            <person name="Ravin N.V."/>
        </authorList>
    </citation>
    <scope>NUCLEOTIDE SEQUENCE [LARGE SCALE GENOMIC DNA]</scope>
</reference>
<dbReference type="Pfam" id="PF01142">
    <property type="entry name" value="TruD"/>
    <property type="match status" value="1"/>
</dbReference>
<dbReference type="PANTHER" id="PTHR13326">
    <property type="entry name" value="TRNA PSEUDOURIDINE SYNTHASE D"/>
    <property type="match status" value="1"/>
</dbReference>
<dbReference type="Gene3D" id="1.10.1510.30">
    <property type="match status" value="1"/>
</dbReference>
<evidence type="ECO:0000313" key="7">
    <source>
        <dbReference type="Proteomes" id="UP000510821"/>
    </source>
</evidence>
<feature type="domain" description="TRUD" evidence="5">
    <location>
        <begin position="160"/>
        <end position="372"/>
    </location>
</feature>
<proteinExistence type="inferred from homology"/>
<dbReference type="InterPro" id="IPR001656">
    <property type="entry name" value="PsdUridine_synth_TruD"/>
</dbReference>
<dbReference type="PIRSF" id="PIRSF037016">
    <property type="entry name" value="Pseudouridin_synth_euk_prd"/>
    <property type="match status" value="1"/>
</dbReference>
<dbReference type="EMBL" id="CP058998">
    <property type="protein sequence ID" value="QLJ53417.1"/>
    <property type="molecule type" value="Genomic_DNA"/>
</dbReference>
<feature type="active site" description="Nucleophile" evidence="4">
    <location>
        <position position="86"/>
    </location>
</feature>
<evidence type="ECO:0000256" key="4">
    <source>
        <dbReference type="HAMAP-Rule" id="MF_01082"/>
    </source>
</evidence>
<keyword evidence="3 4" id="KW-0413">Isomerase</keyword>
<evidence type="ECO:0000256" key="3">
    <source>
        <dbReference type="ARBA" id="ARBA00023235"/>
    </source>
</evidence>
<comment type="similarity">
    <text evidence="1 4">Belongs to the pseudouridine synthase TruD family.</text>
</comment>
<comment type="catalytic activity">
    <reaction evidence="4">
        <text>uridine(13) in tRNA = pseudouridine(13) in tRNA</text>
        <dbReference type="Rhea" id="RHEA:42540"/>
        <dbReference type="Rhea" id="RHEA-COMP:10105"/>
        <dbReference type="Rhea" id="RHEA-COMP:10106"/>
        <dbReference type="ChEBI" id="CHEBI:65314"/>
        <dbReference type="ChEBI" id="CHEBI:65315"/>
        <dbReference type="EC" id="5.4.99.27"/>
    </reaction>
</comment>
<dbReference type="Gene3D" id="3.30.2350.20">
    <property type="entry name" value="TruD, catalytic domain"/>
    <property type="match status" value="1"/>
</dbReference>
<evidence type="ECO:0000259" key="5">
    <source>
        <dbReference type="PROSITE" id="PS50984"/>
    </source>
</evidence>
<dbReference type="GO" id="GO:0003723">
    <property type="term" value="F:RNA binding"/>
    <property type="evidence" value="ECO:0007669"/>
    <property type="project" value="InterPro"/>
</dbReference>
<dbReference type="EC" id="5.4.99.27" evidence="4"/>
<sequence>MDLAYLSKLSGVGGVLKSSPEDFIVEEITKEGEVLELGKRFEKEGDGDFTRFVLQKRNWNTLQALREIGNKLHCGMKRFGYAGVKDRNAVTTQLASAFRIDRTALLSVRIKDIQINGAWRAKEKVRIGELLGNRFTITARDAAADAETAVNGIYADTNGLFPNYFGEQRFGSIRKNTHLVGKAIVSGNFKEAVWNYLTYLDEAEREEGKEARKKLAEDGDFKKALDYFPKYLGYERTMLNHLSANPTDYVNALRKLPRGLSLMFVHAYQSYIFNKTLSKKISEGRVSIELGDMFCGKDRFGFPKLDEVRKAESRAEAGEYLPVGRVIGYETTELSDEERGILEEEGVSEKEFLINSFPELSSKGTLRSFFISVEKLRFSYESDKMIFNFCLPSGSYATSLMREFIDRCK</sequence>
<protein>
    <recommendedName>
        <fullName evidence="4">Probable tRNA pseudouridine synthase D</fullName>
        <ecNumber evidence="4">5.4.99.27</ecNumber>
    </recommendedName>
    <alternativeName>
        <fullName evidence="4">tRNA pseudouridine(13) synthase</fullName>
    </alternativeName>
    <alternativeName>
        <fullName evidence="4">tRNA pseudouridylate synthase D</fullName>
    </alternativeName>
    <alternativeName>
        <fullName evidence="4">tRNA-uridine isomerase D</fullName>
    </alternativeName>
</protein>
<organism evidence="6 7">
    <name type="scientific">Fermentimicrarchaeum limneticum</name>
    <dbReference type="NCBI Taxonomy" id="2795018"/>
    <lineage>
        <taxon>Archaea</taxon>
        <taxon>Candidatus Micrarchaeota</taxon>
        <taxon>Candidatus Fermentimicrarchaeales</taxon>
        <taxon>Candidatus Fermentimicrarchaeaceae</taxon>
        <taxon>Candidatus Fermentimicrarchaeum</taxon>
    </lineage>
</organism>
<dbReference type="HAMAP" id="MF_01082">
    <property type="entry name" value="TruD"/>
    <property type="match status" value="1"/>
</dbReference>
<dbReference type="FunFam" id="3.30.70.3160:FF:000001">
    <property type="entry name" value="Probable tRNA pseudouridine synthase D"/>
    <property type="match status" value="1"/>
</dbReference>
<evidence type="ECO:0000256" key="1">
    <source>
        <dbReference type="ARBA" id="ARBA00007953"/>
    </source>
</evidence>
<dbReference type="AlphaFoldDB" id="A0A7D6BB08"/>
<dbReference type="KEGG" id="flt:Sv326_1242"/>